<sequence>MTVTIALASAAQATSLRLYPSFAEVQEAVSAASTSLSISLSPAVWAGIIPGTVNLRGLAFSSAVQGQNPAWLTRWEGKILTLRTGQQGGSEKAEPVTLIRAADLTIKDGAGEFRRVTLAQLSFPELPPLDASDATPTLTFALP</sequence>
<dbReference type="EMBL" id="JBHLYR010000060">
    <property type="protein sequence ID" value="MFB9994197.1"/>
    <property type="molecule type" value="Genomic_DNA"/>
</dbReference>
<name>A0ABV6B354_9DEIO</name>
<keyword evidence="2" id="KW-1185">Reference proteome</keyword>
<protein>
    <recommendedName>
        <fullName evidence="3">General secretion pathway protein N</fullName>
    </recommendedName>
</protein>
<organism evidence="1 2">
    <name type="scientific">Deinococcus oregonensis</name>
    <dbReference type="NCBI Taxonomy" id="1805970"/>
    <lineage>
        <taxon>Bacteria</taxon>
        <taxon>Thermotogati</taxon>
        <taxon>Deinococcota</taxon>
        <taxon>Deinococci</taxon>
        <taxon>Deinococcales</taxon>
        <taxon>Deinococcaceae</taxon>
        <taxon>Deinococcus</taxon>
    </lineage>
</organism>
<proteinExistence type="predicted"/>
<dbReference type="RefSeq" id="WP_380014505.1">
    <property type="nucleotide sequence ID" value="NZ_JBHLYR010000060.1"/>
</dbReference>
<reference evidence="1 2" key="1">
    <citation type="submission" date="2024-09" db="EMBL/GenBank/DDBJ databases">
        <authorList>
            <person name="Sun Q."/>
            <person name="Mori K."/>
        </authorList>
    </citation>
    <scope>NUCLEOTIDE SEQUENCE [LARGE SCALE GENOMIC DNA]</scope>
    <source>
        <strain evidence="1 2">JCM 13503</strain>
    </source>
</reference>
<evidence type="ECO:0000313" key="2">
    <source>
        <dbReference type="Proteomes" id="UP001589733"/>
    </source>
</evidence>
<dbReference type="Proteomes" id="UP001589733">
    <property type="component" value="Unassembled WGS sequence"/>
</dbReference>
<comment type="caution">
    <text evidence="1">The sequence shown here is derived from an EMBL/GenBank/DDBJ whole genome shotgun (WGS) entry which is preliminary data.</text>
</comment>
<gene>
    <name evidence="1" type="ORF">ACFFLM_19765</name>
</gene>
<evidence type="ECO:0000313" key="1">
    <source>
        <dbReference type="EMBL" id="MFB9994197.1"/>
    </source>
</evidence>
<accession>A0ABV6B354</accession>
<evidence type="ECO:0008006" key="3">
    <source>
        <dbReference type="Google" id="ProtNLM"/>
    </source>
</evidence>